<evidence type="ECO:0000256" key="1">
    <source>
        <dbReference type="SAM" id="MobiDB-lite"/>
    </source>
</evidence>
<dbReference type="EMBL" id="WEID01000099">
    <property type="protein sequence ID" value="KAB8126908.1"/>
    <property type="molecule type" value="Genomic_DNA"/>
</dbReference>
<gene>
    <name evidence="2" type="ORF">F9U64_18990</name>
</gene>
<proteinExistence type="predicted"/>
<sequence>MTTRTKKVEEKEPEEKEEVENMAEIEEENMETVSNKETVFIYVGPTTNSVAQFTVFKNGYPIQMKEDLEKYNALKNLFIPTSQLQAFQKNVQVKGTVENIRFEEAKKYFKKKAVNK</sequence>
<feature type="compositionally biased region" description="Basic and acidic residues" evidence="1">
    <location>
        <begin position="1"/>
        <end position="14"/>
    </location>
</feature>
<dbReference type="Proteomes" id="UP000480246">
    <property type="component" value="Unassembled WGS sequence"/>
</dbReference>
<accession>A0A7C8KW84</accession>
<dbReference type="RefSeq" id="WP_153406456.1">
    <property type="nucleotide sequence ID" value="NZ_ML762446.1"/>
</dbReference>
<evidence type="ECO:0000313" key="3">
    <source>
        <dbReference type="Proteomes" id="UP000480246"/>
    </source>
</evidence>
<keyword evidence="3" id="KW-1185">Reference proteome</keyword>
<reference evidence="2 3" key="1">
    <citation type="submission" date="2019-10" db="EMBL/GenBank/DDBJ databases">
        <title>Gracilibacillus sp. nov. isolated from rice seeds.</title>
        <authorList>
            <person name="He S."/>
        </authorList>
    </citation>
    <scope>NUCLEOTIDE SEQUENCE [LARGE SCALE GENOMIC DNA]</scope>
    <source>
        <strain evidence="2 3">TD8</strain>
    </source>
</reference>
<comment type="caution">
    <text evidence="2">The sequence shown here is derived from an EMBL/GenBank/DDBJ whole genome shotgun (WGS) entry which is preliminary data.</text>
</comment>
<evidence type="ECO:0000313" key="2">
    <source>
        <dbReference type="EMBL" id="KAB8126908.1"/>
    </source>
</evidence>
<organism evidence="2 3">
    <name type="scientific">Gracilibacillus oryzae</name>
    <dbReference type="NCBI Taxonomy" id="1672701"/>
    <lineage>
        <taxon>Bacteria</taxon>
        <taxon>Bacillati</taxon>
        <taxon>Bacillota</taxon>
        <taxon>Bacilli</taxon>
        <taxon>Bacillales</taxon>
        <taxon>Bacillaceae</taxon>
        <taxon>Gracilibacillus</taxon>
    </lineage>
</organism>
<dbReference type="AlphaFoldDB" id="A0A7C8KW84"/>
<name>A0A7C8KW84_9BACI</name>
<protein>
    <submittedName>
        <fullName evidence="2">Uncharacterized protein</fullName>
    </submittedName>
</protein>
<feature type="region of interest" description="Disordered" evidence="1">
    <location>
        <begin position="1"/>
        <end position="21"/>
    </location>
</feature>